<keyword evidence="3 5" id="KW-0694">RNA-binding</keyword>
<dbReference type="STRING" id="1802555.A2755_04030"/>
<name>A0A1F8DNY6_9BACT</name>
<dbReference type="Gene3D" id="1.10.287.10">
    <property type="entry name" value="S15/NS1, RNA-binding"/>
    <property type="match status" value="1"/>
</dbReference>
<evidence type="ECO:0000256" key="4">
    <source>
        <dbReference type="RuleBase" id="RU003919"/>
    </source>
</evidence>
<dbReference type="Pfam" id="PF00312">
    <property type="entry name" value="Ribosomal_S15"/>
    <property type="match status" value="1"/>
</dbReference>
<dbReference type="SUPFAM" id="SSF47060">
    <property type="entry name" value="S15/NS1 RNA-binding domain"/>
    <property type="match status" value="1"/>
</dbReference>
<dbReference type="InterPro" id="IPR000589">
    <property type="entry name" value="Ribosomal_uS15"/>
</dbReference>
<comment type="function">
    <text evidence="3 5">One of the primary rRNA binding proteins, it binds directly to 16S rRNA where it helps nucleate assembly of the platform of the 30S subunit by binding and bridging several RNA helices of the 16S rRNA.</text>
</comment>
<dbReference type="GO" id="GO:0022627">
    <property type="term" value="C:cytosolic small ribosomal subunit"/>
    <property type="evidence" value="ECO:0007669"/>
    <property type="project" value="TreeGrafter"/>
</dbReference>
<dbReference type="NCBIfam" id="TIGR00952">
    <property type="entry name" value="S15_bact"/>
    <property type="match status" value="1"/>
</dbReference>
<proteinExistence type="inferred from homology"/>
<dbReference type="PANTHER" id="PTHR23321:SF26">
    <property type="entry name" value="SMALL RIBOSOMAL SUBUNIT PROTEIN US15M"/>
    <property type="match status" value="1"/>
</dbReference>
<accession>A0A1F8DNY6</accession>
<dbReference type="GO" id="GO:0019843">
    <property type="term" value="F:rRNA binding"/>
    <property type="evidence" value="ECO:0007669"/>
    <property type="project" value="UniProtKB-UniRule"/>
</dbReference>
<comment type="subunit">
    <text evidence="3">Part of the 30S ribosomal subunit. Forms a bridge to the 50S subunit in the 70S ribosome, contacting the 23S rRNA.</text>
</comment>
<gene>
    <name evidence="3" type="primary">rpsO</name>
    <name evidence="6" type="ORF">A2755_04030</name>
</gene>
<organism evidence="6 7">
    <name type="scientific">Candidatus Wolfebacteria bacterium RIFCSPHIGHO2_01_FULL_48_22</name>
    <dbReference type="NCBI Taxonomy" id="1802555"/>
    <lineage>
        <taxon>Bacteria</taxon>
        <taxon>Candidatus Wolfeibacteriota</taxon>
    </lineage>
</organism>
<keyword evidence="2 3" id="KW-0687">Ribonucleoprotein</keyword>
<dbReference type="GO" id="GO:0003735">
    <property type="term" value="F:structural constituent of ribosome"/>
    <property type="evidence" value="ECO:0007669"/>
    <property type="project" value="InterPro"/>
</dbReference>
<reference evidence="6 7" key="1">
    <citation type="journal article" date="2016" name="Nat. Commun.">
        <title>Thousands of microbial genomes shed light on interconnected biogeochemical processes in an aquifer system.</title>
        <authorList>
            <person name="Anantharaman K."/>
            <person name="Brown C.T."/>
            <person name="Hug L.A."/>
            <person name="Sharon I."/>
            <person name="Castelle C.J."/>
            <person name="Probst A.J."/>
            <person name="Thomas B.C."/>
            <person name="Singh A."/>
            <person name="Wilkins M.J."/>
            <person name="Karaoz U."/>
            <person name="Brodie E.L."/>
            <person name="Williams K.H."/>
            <person name="Hubbard S.S."/>
            <person name="Banfield J.F."/>
        </authorList>
    </citation>
    <scope>NUCLEOTIDE SEQUENCE [LARGE SCALE GENOMIC DNA]</scope>
</reference>
<evidence type="ECO:0000313" key="7">
    <source>
        <dbReference type="Proteomes" id="UP000177029"/>
    </source>
</evidence>
<dbReference type="PANTHER" id="PTHR23321">
    <property type="entry name" value="RIBOSOMAL PROTEIN S15, BACTERIAL AND ORGANELLAR"/>
    <property type="match status" value="1"/>
</dbReference>
<dbReference type="InterPro" id="IPR009068">
    <property type="entry name" value="uS15_NS1_RNA-bd_sf"/>
</dbReference>
<evidence type="ECO:0000313" key="6">
    <source>
        <dbReference type="EMBL" id="OGM90331.1"/>
    </source>
</evidence>
<dbReference type="PROSITE" id="PS00362">
    <property type="entry name" value="RIBOSOMAL_S15"/>
    <property type="match status" value="1"/>
</dbReference>
<evidence type="ECO:0000256" key="1">
    <source>
        <dbReference type="ARBA" id="ARBA00022980"/>
    </source>
</evidence>
<dbReference type="Proteomes" id="UP000177029">
    <property type="component" value="Unassembled WGS sequence"/>
</dbReference>
<sequence>MLTTRKKQNVIKELEAHDTDTGSASVQIGLLSKQIDELTKHLKSNPKDNSSRRGLLKMVSKRRKLLDYLSKENQKRYASVVKKLGLKK</sequence>
<dbReference type="SMART" id="SM01387">
    <property type="entry name" value="Ribosomal_S15"/>
    <property type="match status" value="1"/>
</dbReference>
<dbReference type="CDD" id="cd00353">
    <property type="entry name" value="Ribosomal_S15p_S13e"/>
    <property type="match status" value="1"/>
</dbReference>
<dbReference type="GO" id="GO:0006412">
    <property type="term" value="P:translation"/>
    <property type="evidence" value="ECO:0007669"/>
    <property type="project" value="UniProtKB-UniRule"/>
</dbReference>
<keyword evidence="3 5" id="KW-0699">rRNA-binding</keyword>
<comment type="function">
    <text evidence="3">Forms an intersubunit bridge (bridge B4) with the 23S rRNA of the 50S subunit in the ribosome.</text>
</comment>
<evidence type="ECO:0000256" key="2">
    <source>
        <dbReference type="ARBA" id="ARBA00023274"/>
    </source>
</evidence>
<comment type="similarity">
    <text evidence="3 4">Belongs to the universal ribosomal protein uS15 family.</text>
</comment>
<protein>
    <recommendedName>
        <fullName evidence="3">Small ribosomal subunit protein uS15</fullName>
    </recommendedName>
</protein>
<keyword evidence="1 3" id="KW-0689">Ribosomal protein</keyword>
<dbReference type="Gene3D" id="6.10.250.3130">
    <property type="match status" value="1"/>
</dbReference>
<evidence type="ECO:0000256" key="5">
    <source>
        <dbReference type="RuleBase" id="RU004524"/>
    </source>
</evidence>
<dbReference type="EMBL" id="MGIP01000026">
    <property type="protein sequence ID" value="OGM90331.1"/>
    <property type="molecule type" value="Genomic_DNA"/>
</dbReference>
<dbReference type="AlphaFoldDB" id="A0A1F8DNY6"/>
<dbReference type="HAMAP" id="MF_01343_B">
    <property type="entry name" value="Ribosomal_uS15_B"/>
    <property type="match status" value="1"/>
</dbReference>
<comment type="caution">
    <text evidence="6">The sequence shown here is derived from an EMBL/GenBank/DDBJ whole genome shotgun (WGS) entry which is preliminary data.</text>
</comment>
<dbReference type="InterPro" id="IPR005290">
    <property type="entry name" value="Ribosomal_uS15_bac-type"/>
</dbReference>
<evidence type="ECO:0000256" key="3">
    <source>
        <dbReference type="HAMAP-Rule" id="MF_01343"/>
    </source>
</evidence>